<proteinExistence type="inferred from homology"/>
<keyword evidence="8" id="KW-0186">Copper</keyword>
<comment type="subcellular location">
    <subcellularLocation>
        <location evidence="2">Secreted</location>
    </subcellularLocation>
</comment>
<dbReference type="EMBL" id="KZ293670">
    <property type="protein sequence ID" value="PBK88971.1"/>
    <property type="molecule type" value="Genomic_DNA"/>
</dbReference>
<organism evidence="18 19">
    <name type="scientific">Armillaria gallica</name>
    <name type="common">Bulbous honey fungus</name>
    <name type="synonym">Armillaria bulbosa</name>
    <dbReference type="NCBI Taxonomy" id="47427"/>
    <lineage>
        <taxon>Eukaryota</taxon>
        <taxon>Fungi</taxon>
        <taxon>Dikarya</taxon>
        <taxon>Basidiomycota</taxon>
        <taxon>Agaricomycotina</taxon>
        <taxon>Agaricomycetes</taxon>
        <taxon>Agaricomycetidae</taxon>
        <taxon>Agaricales</taxon>
        <taxon>Marasmiineae</taxon>
        <taxon>Physalacriaceae</taxon>
        <taxon>Armillaria</taxon>
    </lineage>
</organism>
<feature type="domain" description="Auxiliary Activity family 9 catalytic" evidence="17">
    <location>
        <begin position="1"/>
        <end position="41"/>
    </location>
</feature>
<dbReference type="GO" id="GO:0005576">
    <property type="term" value="C:extracellular region"/>
    <property type="evidence" value="ECO:0007669"/>
    <property type="project" value="UniProtKB-SubCell"/>
</dbReference>
<keyword evidence="10" id="KW-1015">Disulfide bond</keyword>
<keyword evidence="3" id="KW-0964">Secreted</keyword>
<keyword evidence="12" id="KW-0624">Polysaccharide degradation</keyword>
<evidence type="ECO:0000256" key="14">
    <source>
        <dbReference type="ARBA" id="ARBA00045077"/>
    </source>
</evidence>
<evidence type="ECO:0000256" key="2">
    <source>
        <dbReference type="ARBA" id="ARBA00004613"/>
    </source>
</evidence>
<dbReference type="GO" id="GO:0046872">
    <property type="term" value="F:metal ion binding"/>
    <property type="evidence" value="ECO:0007669"/>
    <property type="project" value="UniProtKB-KW"/>
</dbReference>
<dbReference type="InterPro" id="IPR005103">
    <property type="entry name" value="AA9_LPMO"/>
</dbReference>
<evidence type="ECO:0000256" key="4">
    <source>
        <dbReference type="ARBA" id="ARBA00022723"/>
    </source>
</evidence>
<keyword evidence="6" id="KW-0136">Cellulose degradation</keyword>
<evidence type="ECO:0000256" key="6">
    <source>
        <dbReference type="ARBA" id="ARBA00023001"/>
    </source>
</evidence>
<dbReference type="InParanoid" id="A0A2H3D106"/>
<evidence type="ECO:0000256" key="8">
    <source>
        <dbReference type="ARBA" id="ARBA00023008"/>
    </source>
</evidence>
<keyword evidence="7" id="KW-0560">Oxidoreductase</keyword>
<comment type="similarity">
    <text evidence="13">Belongs to the polysaccharide monooxygenase AA9 family.</text>
</comment>
<protein>
    <recommendedName>
        <fullName evidence="15">lytic cellulose monooxygenase (C4-dehydrogenating)</fullName>
        <ecNumber evidence="15">1.14.99.56</ecNumber>
    </recommendedName>
</protein>
<dbReference type="OrthoDB" id="4849160at2759"/>
<evidence type="ECO:0000256" key="13">
    <source>
        <dbReference type="ARBA" id="ARBA00044502"/>
    </source>
</evidence>
<accession>A0A2H3D106</accession>
<dbReference type="PANTHER" id="PTHR33353">
    <property type="entry name" value="PUTATIVE (AFU_ORTHOLOGUE AFUA_1G12560)-RELATED"/>
    <property type="match status" value="1"/>
</dbReference>
<keyword evidence="4" id="KW-0479">Metal-binding</keyword>
<dbReference type="GO" id="GO:0004497">
    <property type="term" value="F:monooxygenase activity"/>
    <property type="evidence" value="ECO:0007669"/>
    <property type="project" value="UniProtKB-KW"/>
</dbReference>
<comment type="catalytic activity">
    <reaction evidence="14">
        <text>[(1-&gt;4)-beta-D-glucosyl]n+m + reduced acceptor + O2 = 4-dehydro-beta-D-glucosyl-[(1-&gt;4)-beta-D-glucosyl]n-1 + [(1-&gt;4)-beta-D-glucosyl]m + acceptor + H2O.</text>
        <dbReference type="EC" id="1.14.99.56"/>
    </reaction>
</comment>
<evidence type="ECO:0000256" key="7">
    <source>
        <dbReference type="ARBA" id="ARBA00023002"/>
    </source>
</evidence>
<evidence type="ECO:0000256" key="16">
    <source>
        <dbReference type="SAM" id="MobiDB-lite"/>
    </source>
</evidence>
<evidence type="ECO:0000256" key="5">
    <source>
        <dbReference type="ARBA" id="ARBA00022729"/>
    </source>
</evidence>
<evidence type="ECO:0000256" key="10">
    <source>
        <dbReference type="ARBA" id="ARBA00023157"/>
    </source>
</evidence>
<gene>
    <name evidence="18" type="ORF">ARMGADRAFT_1084075</name>
</gene>
<evidence type="ECO:0000256" key="9">
    <source>
        <dbReference type="ARBA" id="ARBA00023033"/>
    </source>
</evidence>
<evidence type="ECO:0000256" key="12">
    <source>
        <dbReference type="ARBA" id="ARBA00023326"/>
    </source>
</evidence>
<feature type="compositionally biased region" description="Low complexity" evidence="16">
    <location>
        <begin position="195"/>
        <end position="224"/>
    </location>
</feature>
<dbReference type="PANTHER" id="PTHR33353:SF10">
    <property type="entry name" value="ENDO-BETA-1,4-GLUCANASE D"/>
    <property type="match status" value="1"/>
</dbReference>
<evidence type="ECO:0000256" key="1">
    <source>
        <dbReference type="ARBA" id="ARBA00001973"/>
    </source>
</evidence>
<dbReference type="EC" id="1.14.99.56" evidence="15"/>
<dbReference type="Gene3D" id="2.70.50.70">
    <property type="match status" value="2"/>
</dbReference>
<dbReference type="Pfam" id="PF03443">
    <property type="entry name" value="AA9"/>
    <property type="match status" value="1"/>
</dbReference>
<sequence>MTYLTNCGDQSCAEYDPKGAEWFKIEEAGRTADGTWAQAALLPLDVSADAIYNTIKLETSPPTMCSTQAAFASEEEASRFIFFEFDSEWNGTAVTGLAKLDYSPLFTRCVEPYLTQLKVGGSGTGTPPSSDLVQLPSACSDTDPGILVDVYSNTKASYTFPSPVVVDLVGSDSSPSAPAPASSAAPASASSAASTIASTPSATSTRKHSPSAIPASTSTSESESQGSCKLTLPTDALTKRETRPRHVSRIMRGLDFSFLQVLMR</sequence>
<feature type="compositionally biased region" description="Low complexity" evidence="16">
    <location>
        <begin position="173"/>
        <end position="190"/>
    </location>
</feature>
<dbReference type="InterPro" id="IPR049892">
    <property type="entry name" value="AA9"/>
</dbReference>
<dbReference type="Proteomes" id="UP000217790">
    <property type="component" value="Unassembled WGS sequence"/>
</dbReference>
<keyword evidence="9" id="KW-0503">Monooxygenase</keyword>
<reference evidence="19" key="1">
    <citation type="journal article" date="2017" name="Nat. Ecol. Evol.">
        <title>Genome expansion and lineage-specific genetic innovations in the forest pathogenic fungi Armillaria.</title>
        <authorList>
            <person name="Sipos G."/>
            <person name="Prasanna A.N."/>
            <person name="Walter M.C."/>
            <person name="O'Connor E."/>
            <person name="Balint B."/>
            <person name="Krizsan K."/>
            <person name="Kiss B."/>
            <person name="Hess J."/>
            <person name="Varga T."/>
            <person name="Slot J."/>
            <person name="Riley R."/>
            <person name="Boka B."/>
            <person name="Rigling D."/>
            <person name="Barry K."/>
            <person name="Lee J."/>
            <person name="Mihaltcheva S."/>
            <person name="LaButti K."/>
            <person name="Lipzen A."/>
            <person name="Waldron R."/>
            <person name="Moloney N.M."/>
            <person name="Sperisen C."/>
            <person name="Kredics L."/>
            <person name="Vagvoelgyi C."/>
            <person name="Patrignani A."/>
            <person name="Fitzpatrick D."/>
            <person name="Nagy I."/>
            <person name="Doyle S."/>
            <person name="Anderson J.B."/>
            <person name="Grigoriev I.V."/>
            <person name="Gueldener U."/>
            <person name="Muensterkoetter M."/>
            <person name="Nagy L.G."/>
        </authorList>
    </citation>
    <scope>NUCLEOTIDE SEQUENCE [LARGE SCALE GENOMIC DNA]</scope>
    <source>
        <strain evidence="19">Ar21-2</strain>
    </source>
</reference>
<evidence type="ECO:0000313" key="19">
    <source>
        <dbReference type="Proteomes" id="UP000217790"/>
    </source>
</evidence>
<evidence type="ECO:0000259" key="17">
    <source>
        <dbReference type="Pfam" id="PF03443"/>
    </source>
</evidence>
<evidence type="ECO:0000256" key="15">
    <source>
        <dbReference type="ARBA" id="ARBA00047174"/>
    </source>
</evidence>
<keyword evidence="5" id="KW-0732">Signal</keyword>
<keyword evidence="19" id="KW-1185">Reference proteome</keyword>
<comment type="cofactor">
    <cofactor evidence="1">
        <name>Cu(2+)</name>
        <dbReference type="ChEBI" id="CHEBI:29036"/>
    </cofactor>
</comment>
<name>A0A2H3D106_ARMGA</name>
<dbReference type="GO" id="GO:0030245">
    <property type="term" value="P:cellulose catabolic process"/>
    <property type="evidence" value="ECO:0007669"/>
    <property type="project" value="UniProtKB-KW"/>
</dbReference>
<feature type="region of interest" description="Disordered" evidence="16">
    <location>
        <begin position="171"/>
        <end position="190"/>
    </location>
</feature>
<evidence type="ECO:0000313" key="18">
    <source>
        <dbReference type="EMBL" id="PBK88971.1"/>
    </source>
</evidence>
<feature type="region of interest" description="Disordered" evidence="16">
    <location>
        <begin position="195"/>
        <end position="243"/>
    </location>
</feature>
<dbReference type="AlphaFoldDB" id="A0A2H3D106"/>
<evidence type="ECO:0000256" key="3">
    <source>
        <dbReference type="ARBA" id="ARBA00022525"/>
    </source>
</evidence>
<evidence type="ECO:0000256" key="11">
    <source>
        <dbReference type="ARBA" id="ARBA00023277"/>
    </source>
</evidence>
<dbReference type="STRING" id="47427.A0A2H3D106"/>
<keyword evidence="11" id="KW-0119">Carbohydrate metabolism</keyword>